<dbReference type="PANTHER" id="PTHR32332">
    <property type="entry name" value="2-NITROPROPANE DIOXYGENASE"/>
    <property type="match status" value="1"/>
</dbReference>
<sequence length="474" mass="51901">MTYPLIIQGGMGAGISNWFLARTISQMGQLGVVSGTALDLILARRLQLGDEKGDIRRAMEHFPDQRIAESVLKKHFIPGGKKVDAPFKAIPVFSQIPSKELLELNVLGNFVEVFLAKENHSNPVGINYMEKIQLPNLSSIYGALLAGIDYILMGAGIPREIPGILDKLILHEKAETTLHIVENSAQDNYKMLFDPKQVVPLNIPPLRRPQFFPIVSSEILAVTLLKKSNGKIDGFIFEGPTAGGHNTPPRGSLQLNPKGEPMYGPKDDVNLDKISNIGIPFWLAGSYGEPGQLKKALQAGAKGIQIGTPFAFSKESGLEETIKQKLLEKAARGEAEVITDHLASPAGFPFKVAILESSISEKNVYESRKRICDLGYLRHIYKKSDGSLGYRCPAEPVEAYVSKGGKQEDTIRRKCLCNCLMANMGLPQKRANGYVEKPLVTAGQNLNGISCYFKNGNLSYSSKEVIDRLLSGIN</sequence>
<keyword evidence="3" id="KW-0560">Oxidoreductase</keyword>
<keyword evidence="2" id="KW-0288">FMN</keyword>
<accession>D9PIA9</accession>
<gene>
    <name evidence="4" type="ORF">LDC_1265</name>
</gene>
<dbReference type="CDD" id="cd04730">
    <property type="entry name" value="NPD_like"/>
    <property type="match status" value="1"/>
</dbReference>
<evidence type="ECO:0000256" key="1">
    <source>
        <dbReference type="ARBA" id="ARBA00022630"/>
    </source>
</evidence>
<dbReference type="Gene3D" id="3.20.20.70">
    <property type="entry name" value="Aldolase class I"/>
    <property type="match status" value="1"/>
</dbReference>
<dbReference type="GO" id="GO:0051213">
    <property type="term" value="F:dioxygenase activity"/>
    <property type="evidence" value="ECO:0007669"/>
    <property type="project" value="UniProtKB-KW"/>
</dbReference>
<comment type="caution">
    <text evidence="4">The sequence shown here is derived from an EMBL/GenBank/DDBJ whole genome shotgun (WGS) entry which is preliminary data.</text>
</comment>
<dbReference type="SUPFAM" id="SSF51412">
    <property type="entry name" value="Inosine monophosphate dehydrogenase (IMPDH)"/>
    <property type="match status" value="1"/>
</dbReference>
<dbReference type="EMBL" id="ADZX01000421">
    <property type="protein sequence ID" value="EFK96704.1"/>
    <property type="molecule type" value="Genomic_DNA"/>
</dbReference>
<proteinExistence type="predicted"/>
<dbReference type="PANTHER" id="PTHR32332:SF33">
    <property type="entry name" value="NITRONATE MONOOXYGENASE DOMAIN-CONTAINING PROTEIN"/>
    <property type="match status" value="1"/>
</dbReference>
<evidence type="ECO:0000256" key="3">
    <source>
        <dbReference type="ARBA" id="ARBA00023002"/>
    </source>
</evidence>
<evidence type="ECO:0000313" key="4">
    <source>
        <dbReference type="EMBL" id="EFK96704.1"/>
    </source>
</evidence>
<keyword evidence="1" id="KW-0285">Flavoprotein</keyword>
<evidence type="ECO:0000256" key="2">
    <source>
        <dbReference type="ARBA" id="ARBA00022643"/>
    </source>
</evidence>
<dbReference type="AlphaFoldDB" id="D9PIA9"/>
<organism evidence="4">
    <name type="scientific">sediment metagenome</name>
    <dbReference type="NCBI Taxonomy" id="749907"/>
    <lineage>
        <taxon>unclassified sequences</taxon>
        <taxon>metagenomes</taxon>
        <taxon>ecological metagenomes</taxon>
    </lineage>
</organism>
<reference evidence="4" key="2">
    <citation type="journal article" date="2011" name="Microb. Ecol.">
        <title>Taxonomic and Functional Metagenomic Profiling of the Microbial Community in the Anoxic Sediment of a Sub-saline Shallow Lake (Laguna de Carrizo, Central Spain).</title>
        <authorList>
            <person name="Ferrer M."/>
            <person name="Guazzaroni M.E."/>
            <person name="Richter M."/>
            <person name="Garcia-Salamanca A."/>
            <person name="Yarza P."/>
            <person name="Suarez-Suarez A."/>
            <person name="Solano J."/>
            <person name="Alcaide M."/>
            <person name="van Dillewijn P."/>
            <person name="Molina-Henares M.A."/>
            <person name="Lopez-Cortes N."/>
            <person name="Al-Ramahi Y."/>
            <person name="Guerrero C."/>
            <person name="Acosta A."/>
            <person name="de Eugenio L.I."/>
            <person name="Martinez V."/>
            <person name="Marques S."/>
            <person name="Rojo F."/>
            <person name="Santero E."/>
            <person name="Genilloud O."/>
            <person name="Perez-Perez J."/>
            <person name="Rossello-Mora R."/>
            <person name="Ramos J.L."/>
        </authorList>
    </citation>
    <scope>NUCLEOTIDE SEQUENCE</scope>
</reference>
<dbReference type="InterPro" id="IPR013785">
    <property type="entry name" value="Aldolase_TIM"/>
</dbReference>
<name>D9PIA9_9ZZZZ</name>
<keyword evidence="4" id="KW-0223">Dioxygenase</keyword>
<dbReference type="GO" id="GO:0018580">
    <property type="term" value="F:nitronate monooxygenase activity"/>
    <property type="evidence" value="ECO:0007669"/>
    <property type="project" value="InterPro"/>
</dbReference>
<dbReference type="InterPro" id="IPR004136">
    <property type="entry name" value="NMO"/>
</dbReference>
<dbReference type="Pfam" id="PF03060">
    <property type="entry name" value="NMO"/>
    <property type="match status" value="1"/>
</dbReference>
<reference evidence="4" key="1">
    <citation type="submission" date="2010-07" db="EMBL/GenBank/DDBJ databases">
        <authorList>
            <consortium name="CONSOLIDER consortium CSD2007-00005"/>
            <person name="Guazzaroni M.-E."/>
            <person name="Richter M."/>
            <person name="Garcia-Salamanca A."/>
            <person name="Yarza P."/>
            <person name="Ferrer M."/>
        </authorList>
    </citation>
    <scope>NUCLEOTIDE SEQUENCE</scope>
</reference>
<protein>
    <submittedName>
        <fullName evidence="4">2-nitropropane dioxygenase, NPD</fullName>
    </submittedName>
</protein>